<accession>A0A6J4JMK0</accession>
<dbReference type="GO" id="GO:0005737">
    <property type="term" value="C:cytoplasm"/>
    <property type="evidence" value="ECO:0007669"/>
    <property type="project" value="InterPro"/>
</dbReference>
<dbReference type="PANTHER" id="PTHR10286">
    <property type="entry name" value="INORGANIC PYROPHOSPHATASE"/>
    <property type="match status" value="1"/>
</dbReference>
<evidence type="ECO:0000256" key="5">
    <source>
        <dbReference type="ARBA" id="ARBA00022842"/>
    </source>
</evidence>
<dbReference type="PROSITE" id="PS00387">
    <property type="entry name" value="PPASE"/>
    <property type="match status" value="1"/>
</dbReference>
<sequence length="181" mass="20115">MDLTRLAAFDSESDTLNVIIDTPKGNRNKFEYDEKRGLFRLGGVLPAGAVFPFDFGFVPSTRGGDGDPLDVLVLMDEPAFVGCLVPARLIGVIVAEQTERDGQTMRNDRLIAVADNARDQKDIVSLENLNNNLVDEIEHFFVSYNTVKGKAFKPEGRFGPEHARRIVEAGMRQETERETAN</sequence>
<dbReference type="GO" id="GO:0004427">
    <property type="term" value="F:inorganic diphosphate phosphatase activity"/>
    <property type="evidence" value="ECO:0007669"/>
    <property type="project" value="UniProtKB-EC"/>
</dbReference>
<keyword evidence="3" id="KW-0479">Metal-binding</keyword>
<evidence type="ECO:0000256" key="4">
    <source>
        <dbReference type="ARBA" id="ARBA00022801"/>
    </source>
</evidence>
<dbReference type="SUPFAM" id="SSF50324">
    <property type="entry name" value="Inorganic pyrophosphatase"/>
    <property type="match status" value="1"/>
</dbReference>
<dbReference type="GO" id="GO:0000287">
    <property type="term" value="F:magnesium ion binding"/>
    <property type="evidence" value="ECO:0007669"/>
    <property type="project" value="InterPro"/>
</dbReference>
<dbReference type="GO" id="GO:0006796">
    <property type="term" value="P:phosphate-containing compound metabolic process"/>
    <property type="evidence" value="ECO:0007669"/>
    <property type="project" value="InterPro"/>
</dbReference>
<organism evidence="6">
    <name type="scientific">uncultured Armatimonadetes bacterium</name>
    <dbReference type="NCBI Taxonomy" id="157466"/>
    <lineage>
        <taxon>Bacteria</taxon>
        <taxon>Bacillati</taxon>
        <taxon>Armatimonadota</taxon>
        <taxon>environmental samples</taxon>
    </lineage>
</organism>
<proteinExistence type="predicted"/>
<protein>
    <recommendedName>
        <fullName evidence="2">inorganic diphosphatase</fullName>
        <ecNumber evidence="2">3.6.1.1</ecNumber>
    </recommendedName>
</protein>
<dbReference type="Gene3D" id="3.90.80.10">
    <property type="entry name" value="Inorganic pyrophosphatase"/>
    <property type="match status" value="1"/>
</dbReference>
<keyword evidence="4 6" id="KW-0378">Hydrolase</keyword>
<evidence type="ECO:0000256" key="3">
    <source>
        <dbReference type="ARBA" id="ARBA00022723"/>
    </source>
</evidence>
<dbReference type="AlphaFoldDB" id="A0A6J4JMK0"/>
<evidence type="ECO:0000256" key="2">
    <source>
        <dbReference type="ARBA" id="ARBA00012146"/>
    </source>
</evidence>
<gene>
    <name evidence="6" type="ORF">AVDCRST_MAG63-3679</name>
</gene>
<reference evidence="6" key="1">
    <citation type="submission" date="2020-02" db="EMBL/GenBank/DDBJ databases">
        <authorList>
            <person name="Meier V. D."/>
        </authorList>
    </citation>
    <scope>NUCLEOTIDE SEQUENCE</scope>
    <source>
        <strain evidence="6">AVDCRST_MAG63</strain>
    </source>
</reference>
<dbReference type="InterPro" id="IPR008162">
    <property type="entry name" value="Pyrophosphatase"/>
</dbReference>
<comment type="cofactor">
    <cofactor evidence="1">
        <name>Mg(2+)</name>
        <dbReference type="ChEBI" id="CHEBI:18420"/>
    </cofactor>
</comment>
<evidence type="ECO:0000313" key="6">
    <source>
        <dbReference type="EMBL" id="CAA9282557.1"/>
    </source>
</evidence>
<dbReference type="Pfam" id="PF00719">
    <property type="entry name" value="Pyrophosphatase"/>
    <property type="match status" value="1"/>
</dbReference>
<name>A0A6J4JMK0_9BACT</name>
<keyword evidence="5" id="KW-0460">Magnesium</keyword>
<dbReference type="InterPro" id="IPR036649">
    <property type="entry name" value="Pyrophosphatase_sf"/>
</dbReference>
<evidence type="ECO:0000256" key="1">
    <source>
        <dbReference type="ARBA" id="ARBA00001946"/>
    </source>
</evidence>
<dbReference type="EMBL" id="CADCTO010000492">
    <property type="protein sequence ID" value="CAA9282557.1"/>
    <property type="molecule type" value="Genomic_DNA"/>
</dbReference>
<dbReference type="EC" id="3.6.1.1" evidence="2"/>